<dbReference type="GO" id="GO:0005801">
    <property type="term" value="C:cis-Golgi network"/>
    <property type="evidence" value="ECO:0007669"/>
    <property type="project" value="TreeGrafter"/>
</dbReference>
<dbReference type="InterPro" id="IPR007194">
    <property type="entry name" value="TRAPP_component"/>
</dbReference>
<evidence type="ECO:0000313" key="3">
    <source>
        <dbReference type="Proteomes" id="UP000191144"/>
    </source>
</evidence>
<keyword evidence="3" id="KW-1185">Reference proteome</keyword>
<sequence>MDASQRPEMTEHQKQQLQFQLFQDSLPKVNEIVYRMLLNEAIPMAVNVQDRLSEESGGHEDNETEQGLEQDLDAKLTFDPLKDHVPSHKLLQKYLTADEEYQNKVDERLNNIGFLLGQKLSQLLIFSNNPSLNFRDMDLLAVMKFVCRDVWRQLFGKQIDNLKTNHRGTFYLLDNNYKPVESFALDEDMSQEEQTLIEPYLEIPCGVIRGVLDSLGFQEKGQVICTASITSDRESQKTGSSASSRAVLFNVQINPDR</sequence>
<dbReference type="GO" id="GO:0006888">
    <property type="term" value="P:endoplasmic reticulum to Golgi vesicle-mediated transport"/>
    <property type="evidence" value="ECO:0007669"/>
    <property type="project" value="TreeGrafter"/>
</dbReference>
<dbReference type="InterPro" id="IPR037992">
    <property type="entry name" value="TRAPPC6/Trs33"/>
</dbReference>
<dbReference type="Proteomes" id="UP000191144">
    <property type="component" value="Chromosome H"/>
</dbReference>
<dbReference type="EMBL" id="LT598480">
    <property type="protein sequence ID" value="SCV02975.1"/>
    <property type="molecule type" value="Genomic_DNA"/>
</dbReference>
<dbReference type="GO" id="GO:0005802">
    <property type="term" value="C:trans-Golgi network"/>
    <property type="evidence" value="ECO:0007669"/>
    <property type="project" value="TreeGrafter"/>
</dbReference>
<dbReference type="AlphaFoldDB" id="A0A1G4KEL8"/>
<evidence type="ECO:0000313" key="2">
    <source>
        <dbReference type="EMBL" id="SCV02975.1"/>
    </source>
</evidence>
<evidence type="ECO:0000256" key="1">
    <source>
        <dbReference type="ARBA" id="ARBA00006218"/>
    </source>
</evidence>
<organism evidence="2 3">
    <name type="scientific">Lachancea meyersii CBS 8951</name>
    <dbReference type="NCBI Taxonomy" id="1266667"/>
    <lineage>
        <taxon>Eukaryota</taxon>
        <taxon>Fungi</taxon>
        <taxon>Dikarya</taxon>
        <taxon>Ascomycota</taxon>
        <taxon>Saccharomycotina</taxon>
        <taxon>Saccharomycetes</taxon>
        <taxon>Saccharomycetales</taxon>
        <taxon>Saccharomycetaceae</taxon>
        <taxon>Lachancea</taxon>
    </lineage>
</organism>
<dbReference type="Gene3D" id="3.30.1380.20">
    <property type="entry name" value="Trafficking protein particle complex subunit 3"/>
    <property type="match status" value="1"/>
</dbReference>
<dbReference type="OrthoDB" id="941624at2759"/>
<protein>
    <submittedName>
        <fullName evidence="2">LAME_0H06700g1_1</fullName>
    </submittedName>
</protein>
<name>A0A1G4KEL8_9SACH</name>
<dbReference type="GO" id="GO:0030008">
    <property type="term" value="C:TRAPP complex"/>
    <property type="evidence" value="ECO:0007669"/>
    <property type="project" value="TreeGrafter"/>
</dbReference>
<proteinExistence type="inferred from homology"/>
<comment type="similarity">
    <text evidence="1">Belongs to the TRAPP small subunits family. BET3 subfamily.</text>
</comment>
<dbReference type="CDD" id="cd14944">
    <property type="entry name" value="TRAPPC6A_Trs33"/>
    <property type="match status" value="1"/>
</dbReference>
<accession>A0A1G4KEL8</accession>
<dbReference type="InterPro" id="IPR024096">
    <property type="entry name" value="NO_sig/Golgi_transp_ligand-bd"/>
</dbReference>
<dbReference type="PANTHER" id="PTHR12817">
    <property type="entry name" value="TRAFFICKING PROTEIN PARTICLE COMPLEX SUBUNIT 6B"/>
    <property type="match status" value="1"/>
</dbReference>
<reference evidence="3" key="1">
    <citation type="submission" date="2016-03" db="EMBL/GenBank/DDBJ databases">
        <authorList>
            <person name="Devillers Hugo."/>
        </authorList>
    </citation>
    <scope>NUCLEOTIDE SEQUENCE [LARGE SCALE GENOMIC DNA]</scope>
</reference>
<dbReference type="SUPFAM" id="SSF111126">
    <property type="entry name" value="Ligand-binding domain in the NO signalling and Golgi transport"/>
    <property type="match status" value="1"/>
</dbReference>
<gene>
    <name evidence="2" type="ORF">LAME_0H06700G</name>
</gene>
<dbReference type="Pfam" id="PF04051">
    <property type="entry name" value="TRAPP"/>
    <property type="match status" value="1"/>
</dbReference>
<dbReference type="PANTHER" id="PTHR12817:SF0">
    <property type="entry name" value="GEO08327P1"/>
    <property type="match status" value="1"/>
</dbReference>